<evidence type="ECO:0000256" key="2">
    <source>
        <dbReference type="SAM" id="Phobius"/>
    </source>
</evidence>
<feature type="transmembrane region" description="Helical" evidence="2">
    <location>
        <begin position="83"/>
        <end position="105"/>
    </location>
</feature>
<dbReference type="InterPro" id="IPR014550">
    <property type="entry name" value="UCP028704_OpgC"/>
</dbReference>
<comment type="caution">
    <text evidence="3">The sequence shown here is derived from an EMBL/GenBank/DDBJ whole genome shotgun (WGS) entry which is preliminary data.</text>
</comment>
<feature type="transmembrane region" description="Helical" evidence="2">
    <location>
        <begin position="143"/>
        <end position="161"/>
    </location>
</feature>
<keyword evidence="2" id="KW-1133">Transmembrane helix</keyword>
<evidence type="ECO:0000313" key="4">
    <source>
        <dbReference type="Proteomes" id="UP001216189"/>
    </source>
</evidence>
<feature type="region of interest" description="Disordered" evidence="1">
    <location>
        <begin position="397"/>
        <end position="431"/>
    </location>
</feature>
<feature type="transmembrane region" description="Helical" evidence="2">
    <location>
        <begin position="313"/>
        <end position="331"/>
    </location>
</feature>
<feature type="transmembrane region" description="Helical" evidence="2">
    <location>
        <begin position="236"/>
        <end position="254"/>
    </location>
</feature>
<reference evidence="3 4" key="1">
    <citation type="submission" date="2023-02" db="EMBL/GenBank/DDBJ databases">
        <title>Vibrio intestini sp. nov., a close relative of Vibrio cholerae isolated from the intestine of Healthy Culter dabryi.</title>
        <authorList>
            <person name="Wu N."/>
        </authorList>
    </citation>
    <scope>NUCLEOTIDE SEQUENCE [LARGE SCALE GENOMIC DNA]</scope>
    <source>
        <strain evidence="3 4">DSL-7</strain>
    </source>
</reference>
<accession>A0ABT5UYA4</accession>
<proteinExistence type="predicted"/>
<dbReference type="RefSeq" id="WP_274722085.1">
    <property type="nucleotide sequence ID" value="NZ_JARBFT010000003.1"/>
</dbReference>
<dbReference type="PANTHER" id="PTHR38592">
    <property type="entry name" value="BLL4819 PROTEIN"/>
    <property type="match status" value="1"/>
</dbReference>
<evidence type="ECO:0000256" key="1">
    <source>
        <dbReference type="SAM" id="MobiDB-lite"/>
    </source>
</evidence>
<feature type="transmembrane region" description="Helical" evidence="2">
    <location>
        <begin position="275"/>
        <end position="293"/>
    </location>
</feature>
<evidence type="ECO:0000313" key="3">
    <source>
        <dbReference type="EMBL" id="MDE1514401.1"/>
    </source>
</evidence>
<gene>
    <name evidence="3" type="primary">opgC</name>
    <name evidence="3" type="ORF">PUN32_05150</name>
</gene>
<feature type="transmembrane region" description="Helical" evidence="2">
    <location>
        <begin position="41"/>
        <end position="62"/>
    </location>
</feature>
<feature type="transmembrane region" description="Helical" evidence="2">
    <location>
        <begin position="364"/>
        <end position="383"/>
    </location>
</feature>
<feature type="transmembrane region" description="Helical" evidence="2">
    <location>
        <begin position="203"/>
        <end position="224"/>
    </location>
</feature>
<protein>
    <submittedName>
        <fullName evidence="3">OpgC domain-containing protein</fullName>
    </submittedName>
</protein>
<dbReference type="Pfam" id="PF10129">
    <property type="entry name" value="OpgC_C"/>
    <property type="match status" value="1"/>
</dbReference>
<keyword evidence="4" id="KW-1185">Reference proteome</keyword>
<dbReference type="Proteomes" id="UP001216189">
    <property type="component" value="Unassembled WGS sequence"/>
</dbReference>
<dbReference type="EMBL" id="JARBFT010000003">
    <property type="protein sequence ID" value="MDE1514401.1"/>
    <property type="molecule type" value="Genomic_DNA"/>
</dbReference>
<dbReference type="PANTHER" id="PTHR38592:SF3">
    <property type="entry name" value="BLL4819 PROTEIN"/>
    <property type="match status" value="1"/>
</dbReference>
<feature type="transmembrane region" description="Helical" evidence="2">
    <location>
        <begin position="338"/>
        <end position="358"/>
    </location>
</feature>
<keyword evidence="2" id="KW-0472">Membrane</keyword>
<feature type="transmembrane region" description="Helical" evidence="2">
    <location>
        <begin position="111"/>
        <end position="134"/>
    </location>
</feature>
<name>A0ABT5UYA4_9VIBR</name>
<organism evidence="3 4">
    <name type="scientific">Vibrio chanodichtyis</name>
    <dbReference type="NCBI Taxonomy" id="3027932"/>
    <lineage>
        <taxon>Bacteria</taxon>
        <taxon>Pseudomonadati</taxon>
        <taxon>Pseudomonadota</taxon>
        <taxon>Gammaproteobacteria</taxon>
        <taxon>Vibrionales</taxon>
        <taxon>Vibrionaceae</taxon>
        <taxon>Vibrio</taxon>
    </lineage>
</organism>
<keyword evidence="2" id="KW-0812">Transmembrane</keyword>
<feature type="transmembrane region" description="Helical" evidence="2">
    <location>
        <begin position="167"/>
        <end position="191"/>
    </location>
</feature>
<dbReference type="PIRSF" id="PIRSF028704">
    <property type="entry name" value="UPC028704"/>
    <property type="match status" value="1"/>
</dbReference>
<feature type="transmembrane region" description="Helical" evidence="2">
    <location>
        <begin position="12"/>
        <end position="29"/>
    </location>
</feature>
<sequence length="431" mass="49114">MKRIPALDSIRGLLLVLITFNHLIWYSGGTTILQRVTHEPIGVFGAAEGFIFMSGLLAGMVYSRSEYSNCEMTNKVWRRAFTIYKYHLIGLFIAMLWFLFGRVYFAEQVSVFGGSFSNLLTLPLMTLVMSFLLLNKPAYLEILPLYIMYMWLFPFALYAFRRGYLKAVLIFSVSVWASSGWINASLLTPLFQALSPTYIPEFGYFDPFAWQLLFFFGAALGYRQRQDDLAWFTPRLMWLCVVVALVIFAAYRDLLTPLGITQQMVYSASSKPELGWLRVLSLSVWIYLIATVIRLYPSALVYEPLSYLGRHSLQVFTWQTLLIFLSAPWLLTTRESLWHTPIILVLCTSLWLAAWLQNWRQDKVIHISSTAVAGLALVLVATTRWASFPPLEKTDTVASSDQVINPPLLSSDVSSNEPHDLPQVSDETPLN</sequence>